<dbReference type="RefSeq" id="WP_063947728.1">
    <property type="nucleotide sequence ID" value="NZ_CP072308.1"/>
</dbReference>
<dbReference type="PANTHER" id="PTHR30024">
    <property type="entry name" value="ALIPHATIC SULFONATES-BINDING PROTEIN-RELATED"/>
    <property type="match status" value="1"/>
</dbReference>
<gene>
    <name evidence="1" type="ORF">A7J57_21320</name>
</gene>
<accession>A0A176XGC2</accession>
<dbReference type="AlphaFoldDB" id="A0A176XGC2"/>
<comment type="caution">
    <text evidence="1">The sequence shown here is derived from an EMBL/GenBank/DDBJ whole genome shotgun (WGS) entry which is preliminary data.</text>
</comment>
<sequence>MPERHRIKAGFSPTIDCAVLIAAAEKGFAADEGIDLDLYRQPSASTVLSALGSDDIHVAHLPAPVPVGSAAGLDDLPANIVGVFTLSLGGSATTVSHDFYDELYREGLKLPDPGAFGRAMARVCAARRTEGRKPPVFAVEDIVSTPLYTLRYLLGSYGVLLGRDMEIVEALPKAMPGLLESGEVDALCAAEPAGSAVVLGGNGRIVTTGALVWHNAPEKILAVKTPWAENNAAVLEALLRALYRAGEWCANTTNIEELAGILAAPQYLDENGEYLLPALTGYISTSLKDMQRFQEFFVTSAKAANFPWQSQALWFFSQMVRWGEVSADYRKDAAMVEAARNAYRPDIFRKAMKPLFVPVPGANLKLEGTLKEPVHVGASRTGLVLGPDCFFDGRVFDPERLAMDDEI</sequence>
<dbReference type="PANTHER" id="PTHR30024:SF43">
    <property type="entry name" value="BLL4572 PROTEIN"/>
    <property type="match status" value="1"/>
</dbReference>
<name>A0A176XGC2_AGRTU</name>
<dbReference type="Gene3D" id="3.40.190.10">
    <property type="entry name" value="Periplasmic binding protein-like II"/>
    <property type="match status" value="2"/>
</dbReference>
<evidence type="ECO:0000313" key="1">
    <source>
        <dbReference type="EMBL" id="OAE48568.1"/>
    </source>
</evidence>
<dbReference type="Proteomes" id="UP000077098">
    <property type="component" value="Unassembled WGS sequence"/>
</dbReference>
<reference evidence="1 2" key="1">
    <citation type="submission" date="2016-05" db="EMBL/GenBank/DDBJ databases">
        <authorList>
            <person name="Lavstsen T."/>
            <person name="Jespersen J.S."/>
        </authorList>
    </citation>
    <scope>NUCLEOTIDE SEQUENCE [LARGE SCALE GENOMIC DNA]</scope>
    <source>
        <strain evidence="1 2">KCJ1736</strain>
    </source>
</reference>
<dbReference type="EMBL" id="LXPS01000005">
    <property type="protein sequence ID" value="OAE48568.1"/>
    <property type="molecule type" value="Genomic_DNA"/>
</dbReference>
<evidence type="ECO:0000313" key="2">
    <source>
        <dbReference type="Proteomes" id="UP000077098"/>
    </source>
</evidence>
<dbReference type="SUPFAM" id="SSF53850">
    <property type="entry name" value="Periplasmic binding protein-like II"/>
    <property type="match status" value="1"/>
</dbReference>
<proteinExistence type="predicted"/>
<organism evidence="1 2">
    <name type="scientific">Agrobacterium tumefaciens</name>
    <dbReference type="NCBI Taxonomy" id="358"/>
    <lineage>
        <taxon>Bacteria</taxon>
        <taxon>Pseudomonadati</taxon>
        <taxon>Pseudomonadota</taxon>
        <taxon>Alphaproteobacteria</taxon>
        <taxon>Hyphomicrobiales</taxon>
        <taxon>Rhizobiaceae</taxon>
        <taxon>Rhizobium/Agrobacterium group</taxon>
        <taxon>Agrobacterium</taxon>
        <taxon>Agrobacterium tumefaciens complex</taxon>
    </lineage>
</organism>
<dbReference type="Pfam" id="PF13379">
    <property type="entry name" value="NMT1_2"/>
    <property type="match status" value="1"/>
</dbReference>
<protein>
    <submittedName>
        <fullName evidence="1">ABC transporter permease</fullName>
    </submittedName>
</protein>